<dbReference type="SUPFAM" id="SSF46894">
    <property type="entry name" value="C-terminal effector domain of the bipartite response regulators"/>
    <property type="match status" value="1"/>
</dbReference>
<dbReference type="RefSeq" id="WP_354700591.1">
    <property type="nucleotide sequence ID" value="NZ_CP114014.1"/>
</dbReference>
<dbReference type="InterPro" id="IPR016032">
    <property type="entry name" value="Sig_transdc_resp-reg_C-effctor"/>
</dbReference>
<evidence type="ECO:0000256" key="2">
    <source>
        <dbReference type="ARBA" id="ARBA00023125"/>
    </source>
</evidence>
<evidence type="ECO:0000256" key="1">
    <source>
        <dbReference type="ARBA" id="ARBA00023015"/>
    </source>
</evidence>
<keyword evidence="2" id="KW-0238">DNA-binding</keyword>
<accession>A0AAU7AR37</accession>
<dbReference type="CDD" id="cd06170">
    <property type="entry name" value="LuxR_C_like"/>
    <property type="match status" value="1"/>
</dbReference>
<dbReference type="Gene3D" id="1.10.10.10">
    <property type="entry name" value="Winged helix-like DNA-binding domain superfamily/Winged helix DNA-binding domain"/>
    <property type="match status" value="1"/>
</dbReference>
<dbReference type="PROSITE" id="PS50043">
    <property type="entry name" value="HTH_LUXR_2"/>
    <property type="match status" value="1"/>
</dbReference>
<dbReference type="EMBL" id="CP114014">
    <property type="protein sequence ID" value="XAY04045.1"/>
    <property type="molecule type" value="Genomic_DNA"/>
</dbReference>
<dbReference type="AlphaFoldDB" id="A0AAU7AR37"/>
<evidence type="ECO:0000313" key="5">
    <source>
        <dbReference type="EMBL" id="XAY04045.1"/>
    </source>
</evidence>
<keyword evidence="1" id="KW-0805">Transcription regulation</keyword>
<dbReference type="Pfam" id="PF01590">
    <property type="entry name" value="GAF"/>
    <property type="match status" value="1"/>
</dbReference>
<dbReference type="KEGG" id="parq:DSM112329_00871"/>
<dbReference type="GO" id="GO:0006355">
    <property type="term" value="P:regulation of DNA-templated transcription"/>
    <property type="evidence" value="ECO:0007669"/>
    <property type="project" value="InterPro"/>
</dbReference>
<organism evidence="5">
    <name type="scientific">Paraconexibacter sp. AEG42_29</name>
    <dbReference type="NCBI Taxonomy" id="2997339"/>
    <lineage>
        <taxon>Bacteria</taxon>
        <taxon>Bacillati</taxon>
        <taxon>Actinomycetota</taxon>
        <taxon>Thermoleophilia</taxon>
        <taxon>Solirubrobacterales</taxon>
        <taxon>Paraconexibacteraceae</taxon>
        <taxon>Paraconexibacter</taxon>
    </lineage>
</organism>
<evidence type="ECO:0000256" key="3">
    <source>
        <dbReference type="ARBA" id="ARBA00023163"/>
    </source>
</evidence>
<sequence length="385" mass="42065">MSLRPRVRTDRPRRETTAQRLAALPLRADALLGSGWEAKVIAVTPPGSTVARLVLDAVLTHLDDADAQAAPPTPALLRDLATLAADALEVDDIVRRTNDARRRALSVAVDESLSRLRRFQTSAELVDAACREASSACGLERVLLSRIVGDAWYPWMAWFTDDKEHSDELLRASADGVALALLPQEQAVLDSRHPLTVDDSEGSALPLAALTGSTSYVVVPLTPAGRVVGFMHADHGAAGAPVDDEDRDILWMFAEAFGRIYERAVLLERMARQRAHVRETFDVVESFMSTVATSDIELVRHDDPGTQGDPEPSPTEAATAIDQLLTEREREVMAMMLHGYTNQVIAERLVIKEGTVKSHVKHILRKVGAANRTEAISRYAGAVRH</sequence>
<feature type="domain" description="HTH luxR-type" evidence="4">
    <location>
        <begin position="318"/>
        <end position="385"/>
    </location>
</feature>
<dbReference type="GO" id="GO:0003677">
    <property type="term" value="F:DNA binding"/>
    <property type="evidence" value="ECO:0007669"/>
    <property type="project" value="UniProtKB-KW"/>
</dbReference>
<dbReference type="SUPFAM" id="SSF55781">
    <property type="entry name" value="GAF domain-like"/>
    <property type="match status" value="1"/>
</dbReference>
<reference evidence="5" key="1">
    <citation type="submission" date="2022-12" db="EMBL/GenBank/DDBJ databases">
        <title>Paraconexibacter alkalitolerans sp. nov. and Baekduia alba sp. nov., isolated from soil and emended description of the genera Paraconexibacter (Chun et al., 2020) and Baekduia (An et al., 2020).</title>
        <authorList>
            <person name="Vieira S."/>
            <person name="Huber K.J."/>
            <person name="Geppert A."/>
            <person name="Wolf J."/>
            <person name="Neumann-Schaal M."/>
            <person name="Muesken M."/>
            <person name="Overmann J."/>
        </authorList>
    </citation>
    <scope>NUCLEOTIDE SEQUENCE</scope>
    <source>
        <strain evidence="5">AEG42_29</strain>
    </source>
</reference>
<dbReference type="InterPro" id="IPR029016">
    <property type="entry name" value="GAF-like_dom_sf"/>
</dbReference>
<dbReference type="InterPro" id="IPR003018">
    <property type="entry name" value="GAF"/>
</dbReference>
<dbReference type="PANTHER" id="PTHR44688">
    <property type="entry name" value="DNA-BINDING TRANSCRIPTIONAL ACTIVATOR DEVR_DOSR"/>
    <property type="match status" value="1"/>
</dbReference>
<dbReference type="Gene3D" id="3.30.450.40">
    <property type="match status" value="1"/>
</dbReference>
<dbReference type="SMART" id="SM00065">
    <property type="entry name" value="GAF"/>
    <property type="match status" value="1"/>
</dbReference>
<name>A0AAU7AR37_9ACTN</name>
<dbReference type="PANTHER" id="PTHR44688:SF16">
    <property type="entry name" value="DNA-BINDING TRANSCRIPTIONAL ACTIVATOR DEVR_DOSR"/>
    <property type="match status" value="1"/>
</dbReference>
<dbReference type="PRINTS" id="PR00038">
    <property type="entry name" value="HTHLUXR"/>
</dbReference>
<gene>
    <name evidence="5" type="ORF">DSM112329_00871</name>
</gene>
<dbReference type="InterPro" id="IPR000792">
    <property type="entry name" value="Tscrpt_reg_LuxR_C"/>
</dbReference>
<dbReference type="InterPro" id="IPR036388">
    <property type="entry name" value="WH-like_DNA-bd_sf"/>
</dbReference>
<dbReference type="Pfam" id="PF00196">
    <property type="entry name" value="GerE"/>
    <property type="match status" value="1"/>
</dbReference>
<dbReference type="SMART" id="SM00421">
    <property type="entry name" value="HTH_LUXR"/>
    <property type="match status" value="1"/>
</dbReference>
<keyword evidence="3" id="KW-0804">Transcription</keyword>
<protein>
    <recommendedName>
        <fullName evidence="4">HTH luxR-type domain-containing protein</fullName>
    </recommendedName>
</protein>
<evidence type="ECO:0000259" key="4">
    <source>
        <dbReference type="PROSITE" id="PS50043"/>
    </source>
</evidence>
<dbReference type="PROSITE" id="PS00622">
    <property type="entry name" value="HTH_LUXR_1"/>
    <property type="match status" value="1"/>
</dbReference>
<proteinExistence type="predicted"/>